<dbReference type="EMBL" id="CP122537">
    <property type="protein sequence ID" value="WGH78902.1"/>
    <property type="molecule type" value="Genomic_DNA"/>
</dbReference>
<evidence type="ECO:0000313" key="1">
    <source>
        <dbReference type="EMBL" id="WGH78902.1"/>
    </source>
</evidence>
<accession>A0ABY8LE56</accession>
<keyword evidence="1" id="KW-0560">Oxidoreductase</keyword>
<proteinExistence type="predicted"/>
<sequence length="302" mass="33277">MLTADQIAHFQRDGFLVLDEVVPAAIRDAVEVEYAGLVYEMAARLGIDWRGGVLPTLRAVHDAGHDWFQPLDISLPGSRIVPDTPFHYGPAVHALLTCDAILDIAAGLLGPRITSTPIQHLRIKPPQRTVAADAPAHITRTMWHQDRAVAHPEADATDMVTVWVAMTDATEANGYLMVRPLAPGQPMLPHCPLEQTAIPDAHLDGDPVPLPVRAGGVVLLDPMIPHAARDNETEDCRWSFDLRYQRTGQPTGRAHFPDFAVRPGPPPDWRTVRDRWLDARARAAQAPHVPIHRWTSDSPHCA</sequence>
<dbReference type="SUPFAM" id="SSF51197">
    <property type="entry name" value="Clavaminate synthase-like"/>
    <property type="match status" value="1"/>
</dbReference>
<reference evidence="1 2" key="1">
    <citation type="submission" date="2023-04" db="EMBL/GenBank/DDBJ databases">
        <title>Jannaschia ovalis sp. nov., a marine bacterium isolated from sea tidal flat.</title>
        <authorList>
            <person name="Kwon D.Y."/>
            <person name="Kim J.-J."/>
        </authorList>
    </citation>
    <scope>NUCLEOTIDE SEQUENCE [LARGE SCALE GENOMIC DNA]</scope>
    <source>
        <strain evidence="1 2">GRR-S6-38</strain>
    </source>
</reference>
<dbReference type="Proteomes" id="UP001243420">
    <property type="component" value="Chromosome"/>
</dbReference>
<dbReference type="Gene3D" id="2.60.120.620">
    <property type="entry name" value="q2cbj1_9rhob like domain"/>
    <property type="match status" value="1"/>
</dbReference>
<evidence type="ECO:0000313" key="2">
    <source>
        <dbReference type="Proteomes" id="UP001243420"/>
    </source>
</evidence>
<dbReference type="Pfam" id="PF05721">
    <property type="entry name" value="PhyH"/>
    <property type="match status" value="1"/>
</dbReference>
<name>A0ABY8LE56_9RHOB</name>
<protein>
    <submittedName>
        <fullName evidence="1">Phytanoyl-CoA dioxygenase family protein</fullName>
    </submittedName>
</protein>
<dbReference type="PANTHER" id="PTHR20883:SF14">
    <property type="entry name" value="PHYTANOYL-COA DIOXYGENASE"/>
    <property type="match status" value="1"/>
</dbReference>
<organism evidence="1 2">
    <name type="scientific">Jannaschia ovalis</name>
    <dbReference type="NCBI Taxonomy" id="3038773"/>
    <lineage>
        <taxon>Bacteria</taxon>
        <taxon>Pseudomonadati</taxon>
        <taxon>Pseudomonadota</taxon>
        <taxon>Alphaproteobacteria</taxon>
        <taxon>Rhodobacterales</taxon>
        <taxon>Roseobacteraceae</taxon>
        <taxon>Jannaschia</taxon>
    </lineage>
</organism>
<dbReference type="GO" id="GO:0051213">
    <property type="term" value="F:dioxygenase activity"/>
    <property type="evidence" value="ECO:0007669"/>
    <property type="project" value="UniProtKB-KW"/>
</dbReference>
<keyword evidence="1" id="KW-0223">Dioxygenase</keyword>
<keyword evidence="2" id="KW-1185">Reference proteome</keyword>
<dbReference type="RefSeq" id="WP_279965653.1">
    <property type="nucleotide sequence ID" value="NZ_CP122537.1"/>
</dbReference>
<dbReference type="InterPro" id="IPR008775">
    <property type="entry name" value="Phytyl_CoA_dOase-like"/>
</dbReference>
<dbReference type="PANTHER" id="PTHR20883">
    <property type="entry name" value="PHYTANOYL-COA DIOXYGENASE DOMAIN CONTAINING 1"/>
    <property type="match status" value="1"/>
</dbReference>
<gene>
    <name evidence="1" type="ORF">P8627_01170</name>
</gene>